<reference evidence="1 2" key="1">
    <citation type="submission" date="2016-10" db="EMBL/GenBank/DDBJ databases">
        <authorList>
            <person name="de Groot N.N."/>
        </authorList>
    </citation>
    <scope>NUCLEOTIDE SEQUENCE [LARGE SCALE GENOMIC DNA]</scope>
    <source>
        <strain evidence="1 2">OK461</strain>
    </source>
</reference>
<name>A0A1I2VSS0_9ACTN</name>
<accession>A0A1I2VSS0</accession>
<gene>
    <name evidence="1" type="ORF">SAMN02787118_13287</name>
</gene>
<evidence type="ECO:0000313" key="1">
    <source>
        <dbReference type="EMBL" id="SFG90556.1"/>
    </source>
</evidence>
<proteinExistence type="predicted"/>
<dbReference type="Proteomes" id="UP000181942">
    <property type="component" value="Unassembled WGS sequence"/>
</dbReference>
<evidence type="ECO:0000313" key="2">
    <source>
        <dbReference type="Proteomes" id="UP000181942"/>
    </source>
</evidence>
<protein>
    <submittedName>
        <fullName evidence="1">Uncharacterized protein</fullName>
    </submittedName>
</protein>
<sequence>MPANLPFPPLAAQEAALPHTITVGHLIHQLQTVDPDLPAYFAINPDWPHAHRIGHIVEITGTGGAIYIAENGQEGVLPPAVRNQLDWADV</sequence>
<dbReference type="EMBL" id="FONR01000032">
    <property type="protein sequence ID" value="SFG90556.1"/>
    <property type="molecule type" value="Genomic_DNA"/>
</dbReference>
<dbReference type="AlphaFoldDB" id="A0A1I2VSS0"/>
<organism evidence="1 2">
    <name type="scientific">Streptomyces mirabilis</name>
    <dbReference type="NCBI Taxonomy" id="68239"/>
    <lineage>
        <taxon>Bacteria</taxon>
        <taxon>Bacillati</taxon>
        <taxon>Actinomycetota</taxon>
        <taxon>Actinomycetes</taxon>
        <taxon>Kitasatosporales</taxon>
        <taxon>Streptomycetaceae</taxon>
        <taxon>Streptomyces</taxon>
    </lineage>
</organism>